<dbReference type="Proteomes" id="UP001218218">
    <property type="component" value="Unassembled WGS sequence"/>
</dbReference>
<dbReference type="InterPro" id="IPR011008">
    <property type="entry name" value="Dimeric_a/b-barrel"/>
</dbReference>
<dbReference type="Pfam" id="PF03992">
    <property type="entry name" value="ABM"/>
    <property type="match status" value="1"/>
</dbReference>
<name>A0AAD6ZF93_9AGAR</name>
<evidence type="ECO:0000313" key="2">
    <source>
        <dbReference type="EMBL" id="KAJ7321007.1"/>
    </source>
</evidence>
<gene>
    <name evidence="2" type="ORF">DFH08DRAFT_889782</name>
</gene>
<evidence type="ECO:0000313" key="3">
    <source>
        <dbReference type="Proteomes" id="UP001218218"/>
    </source>
</evidence>
<accession>A0AAD6ZF93</accession>
<dbReference type="PROSITE" id="PS51725">
    <property type="entry name" value="ABM"/>
    <property type="match status" value="1"/>
</dbReference>
<dbReference type="Gene3D" id="3.30.70.100">
    <property type="match status" value="1"/>
</dbReference>
<dbReference type="PANTHER" id="PTHR38052">
    <property type="entry name" value="EXPRESSED PROTEIN"/>
    <property type="match status" value="1"/>
</dbReference>
<dbReference type="AlphaFoldDB" id="A0AAD6ZF93"/>
<dbReference type="EMBL" id="JARIHO010000052">
    <property type="protein sequence ID" value="KAJ7321007.1"/>
    <property type="molecule type" value="Genomic_DNA"/>
</dbReference>
<protein>
    <recommendedName>
        <fullName evidence="1">ABM domain-containing protein</fullName>
    </recommendedName>
</protein>
<keyword evidence="3" id="KW-1185">Reference proteome</keyword>
<proteinExistence type="predicted"/>
<reference evidence="2" key="1">
    <citation type="submission" date="2023-03" db="EMBL/GenBank/DDBJ databases">
        <title>Massive genome expansion in bonnet fungi (Mycena s.s.) driven by repeated elements and novel gene families across ecological guilds.</title>
        <authorList>
            <consortium name="Lawrence Berkeley National Laboratory"/>
            <person name="Harder C.B."/>
            <person name="Miyauchi S."/>
            <person name="Viragh M."/>
            <person name="Kuo A."/>
            <person name="Thoen E."/>
            <person name="Andreopoulos B."/>
            <person name="Lu D."/>
            <person name="Skrede I."/>
            <person name="Drula E."/>
            <person name="Henrissat B."/>
            <person name="Morin E."/>
            <person name="Kohler A."/>
            <person name="Barry K."/>
            <person name="LaButti K."/>
            <person name="Morin E."/>
            <person name="Salamov A."/>
            <person name="Lipzen A."/>
            <person name="Mereny Z."/>
            <person name="Hegedus B."/>
            <person name="Baldrian P."/>
            <person name="Stursova M."/>
            <person name="Weitz H."/>
            <person name="Taylor A."/>
            <person name="Grigoriev I.V."/>
            <person name="Nagy L.G."/>
            <person name="Martin F."/>
            <person name="Kauserud H."/>
        </authorList>
    </citation>
    <scope>NUCLEOTIDE SEQUENCE</scope>
    <source>
        <strain evidence="2">CBHHK002</strain>
    </source>
</reference>
<sequence length="97" mass="11305">MVFTLVVHLWTQPGKEAEMKDILIEASQTYLKDKGTINWFVMQDAQDPTAWSIVERYEDAGDLKTHQENPYYKKFRELVGPILDSAKPLQILQHNEL</sequence>
<dbReference type="PANTHER" id="PTHR38052:SF1">
    <property type="entry name" value="ABM DOMAIN-CONTAINING PROTEIN"/>
    <property type="match status" value="1"/>
</dbReference>
<feature type="domain" description="ABM" evidence="1">
    <location>
        <begin position="3"/>
        <end position="92"/>
    </location>
</feature>
<evidence type="ECO:0000259" key="1">
    <source>
        <dbReference type="PROSITE" id="PS51725"/>
    </source>
</evidence>
<comment type="caution">
    <text evidence="2">The sequence shown here is derived from an EMBL/GenBank/DDBJ whole genome shotgun (WGS) entry which is preliminary data.</text>
</comment>
<dbReference type="SUPFAM" id="SSF54909">
    <property type="entry name" value="Dimeric alpha+beta barrel"/>
    <property type="match status" value="1"/>
</dbReference>
<organism evidence="2 3">
    <name type="scientific">Mycena albidolilacea</name>
    <dbReference type="NCBI Taxonomy" id="1033008"/>
    <lineage>
        <taxon>Eukaryota</taxon>
        <taxon>Fungi</taxon>
        <taxon>Dikarya</taxon>
        <taxon>Basidiomycota</taxon>
        <taxon>Agaricomycotina</taxon>
        <taxon>Agaricomycetes</taxon>
        <taxon>Agaricomycetidae</taxon>
        <taxon>Agaricales</taxon>
        <taxon>Marasmiineae</taxon>
        <taxon>Mycenaceae</taxon>
        <taxon>Mycena</taxon>
    </lineage>
</organism>
<dbReference type="InterPro" id="IPR007138">
    <property type="entry name" value="ABM_dom"/>
</dbReference>